<keyword evidence="1" id="KW-1133">Transmembrane helix</keyword>
<proteinExistence type="predicted"/>
<dbReference type="EMBL" id="FOLE01000001">
    <property type="protein sequence ID" value="SFB74656.1"/>
    <property type="molecule type" value="Genomic_DNA"/>
</dbReference>
<feature type="transmembrane region" description="Helical" evidence="1">
    <location>
        <begin position="95"/>
        <end position="117"/>
    </location>
</feature>
<name>A0A1I1DJN8_9BACT</name>
<reference evidence="2 3" key="1">
    <citation type="submission" date="2016-10" db="EMBL/GenBank/DDBJ databases">
        <authorList>
            <person name="de Groot N.N."/>
        </authorList>
    </citation>
    <scope>NUCLEOTIDE SEQUENCE [LARGE SCALE GENOMIC DNA]</scope>
    <source>
        <strain evidence="2 3">DSM 6793</strain>
    </source>
</reference>
<dbReference type="AlphaFoldDB" id="A0A1I1DJN8"/>
<evidence type="ECO:0008006" key="4">
    <source>
        <dbReference type="Google" id="ProtNLM"/>
    </source>
</evidence>
<evidence type="ECO:0000256" key="1">
    <source>
        <dbReference type="SAM" id="Phobius"/>
    </source>
</evidence>
<sequence>MKNITSAATNHSSASEHLSFETLKSYAKGSLDISEKQHIDDHLRECNHCSLILSDITFFLEKNQKSTEELDDFLQKNTRRNFNKILANHKKRSKFYVRPLQAVAVVAVLAPLVWLWYQYNNLSQALNQQSPLAINIDTVGREAARYKPSDFSMRPTTLPEAQGTVAQNNLNTPSSKAIASHKKDIEKSVTQPSENQWIAANFAENASWDNMMNLNVRSNNNEKIVVEPIEYAEITDNFHIKWVDGFDPESEKLTIVIYNNKAKKVFSFETSETESVNLKKQNLPDGLYYWVLENENASILQHGKFFLGHKL</sequence>
<evidence type="ECO:0000313" key="3">
    <source>
        <dbReference type="Proteomes" id="UP000199514"/>
    </source>
</evidence>
<dbReference type="RefSeq" id="WP_091505990.1">
    <property type="nucleotide sequence ID" value="NZ_FOLE01000001.1"/>
</dbReference>
<gene>
    <name evidence="2" type="ORF">SAMN05421780_101241</name>
</gene>
<dbReference type="OrthoDB" id="1112758at2"/>
<keyword evidence="3" id="KW-1185">Reference proteome</keyword>
<protein>
    <recommendedName>
        <fullName evidence="4">Zinc-finger</fullName>
    </recommendedName>
</protein>
<dbReference type="Proteomes" id="UP000199514">
    <property type="component" value="Unassembled WGS sequence"/>
</dbReference>
<organism evidence="2 3">
    <name type="scientific">Flexibacter flexilis DSM 6793</name>
    <dbReference type="NCBI Taxonomy" id="927664"/>
    <lineage>
        <taxon>Bacteria</taxon>
        <taxon>Pseudomonadati</taxon>
        <taxon>Bacteroidota</taxon>
        <taxon>Cytophagia</taxon>
        <taxon>Cytophagales</taxon>
        <taxon>Flexibacteraceae</taxon>
        <taxon>Flexibacter</taxon>
    </lineage>
</organism>
<dbReference type="STRING" id="927664.SAMN05421780_101241"/>
<keyword evidence="1" id="KW-0812">Transmembrane</keyword>
<keyword evidence="1" id="KW-0472">Membrane</keyword>
<evidence type="ECO:0000313" key="2">
    <source>
        <dbReference type="EMBL" id="SFB74656.1"/>
    </source>
</evidence>
<accession>A0A1I1DJN8</accession>